<feature type="transmembrane region" description="Helical" evidence="7">
    <location>
        <begin position="168"/>
        <end position="186"/>
    </location>
</feature>
<comment type="caution">
    <text evidence="8">The sequence shown here is derived from an EMBL/GenBank/DDBJ whole genome shotgun (WGS) entry which is preliminary data.</text>
</comment>
<evidence type="ECO:0000256" key="3">
    <source>
        <dbReference type="ARBA" id="ARBA00022692"/>
    </source>
</evidence>
<dbReference type="PANTHER" id="PTHR21236">
    <property type="entry name" value="GOLGI MEMBRANE PROTEIN YIP1"/>
    <property type="match status" value="1"/>
</dbReference>
<evidence type="ECO:0000256" key="7">
    <source>
        <dbReference type="SAM" id="Phobius"/>
    </source>
</evidence>
<feature type="region of interest" description="Disordered" evidence="6">
    <location>
        <begin position="1"/>
        <end position="29"/>
    </location>
</feature>
<evidence type="ECO:0000313" key="9">
    <source>
        <dbReference type="Proteomes" id="UP001360560"/>
    </source>
</evidence>
<comment type="subcellular location">
    <subcellularLocation>
        <location evidence="1">Membrane</location>
        <topology evidence="1">Multi-pass membrane protein</topology>
    </subcellularLocation>
</comment>
<name>A0AAV5QPL6_9ASCO</name>
<reference evidence="8 9" key="1">
    <citation type="journal article" date="2023" name="Elife">
        <title>Identification of key yeast species and microbe-microbe interactions impacting larval growth of Drosophila in the wild.</title>
        <authorList>
            <person name="Mure A."/>
            <person name="Sugiura Y."/>
            <person name="Maeda R."/>
            <person name="Honda K."/>
            <person name="Sakurai N."/>
            <person name="Takahashi Y."/>
            <person name="Watada M."/>
            <person name="Katoh T."/>
            <person name="Gotoh A."/>
            <person name="Gotoh Y."/>
            <person name="Taniguchi I."/>
            <person name="Nakamura K."/>
            <person name="Hayashi T."/>
            <person name="Katayama T."/>
            <person name="Uemura T."/>
            <person name="Hattori Y."/>
        </authorList>
    </citation>
    <scope>NUCLEOTIDE SEQUENCE [LARGE SCALE GENOMIC DNA]</scope>
    <source>
        <strain evidence="8 9">SC-9</strain>
    </source>
</reference>
<dbReference type="GO" id="GO:0005802">
    <property type="term" value="C:trans-Golgi network"/>
    <property type="evidence" value="ECO:0007669"/>
    <property type="project" value="TreeGrafter"/>
</dbReference>
<dbReference type="GO" id="GO:0048280">
    <property type="term" value="P:vesicle fusion with Golgi apparatus"/>
    <property type="evidence" value="ECO:0007669"/>
    <property type="project" value="TreeGrafter"/>
</dbReference>
<dbReference type="GO" id="GO:0016020">
    <property type="term" value="C:membrane"/>
    <property type="evidence" value="ECO:0007669"/>
    <property type="project" value="UniProtKB-SubCell"/>
</dbReference>
<sequence length="310" mass="33325">MYNPNNYNSYGNPNASNLQQPNAGGDINFYQSQYPTSAAAPANISGGPPFFENLSGNMDNQYLSNPSFTAGGDGSDSQLPRGILAAFSTSGYPGEPSLLEELDINFDHIKVKTLAVLNPFGSKISNYNNGLPGQSANILNDADLAGPIFFALLYGVSLLLAGKVHFGYIYGCGLFGTLSLFALFKLMSNNDVPTLNANQPNVASTGSMQGVDSGAPDTSKTQDLNYSRTTSVLGYCLLPLVLLSFLGIVFTLDNFWGYLLSLICALWSTYSASGFFVLVLKLQNSRFLVAYPLLLFYSIFALMAIFVEKA</sequence>
<feature type="transmembrane region" description="Helical" evidence="7">
    <location>
        <begin position="144"/>
        <end position="162"/>
    </location>
</feature>
<evidence type="ECO:0000256" key="6">
    <source>
        <dbReference type="SAM" id="MobiDB-lite"/>
    </source>
</evidence>
<organism evidence="8 9">
    <name type="scientific">Saccharomycopsis crataegensis</name>
    <dbReference type="NCBI Taxonomy" id="43959"/>
    <lineage>
        <taxon>Eukaryota</taxon>
        <taxon>Fungi</taxon>
        <taxon>Dikarya</taxon>
        <taxon>Ascomycota</taxon>
        <taxon>Saccharomycotina</taxon>
        <taxon>Saccharomycetes</taxon>
        <taxon>Saccharomycopsidaceae</taxon>
        <taxon>Saccharomycopsis</taxon>
    </lineage>
</organism>
<dbReference type="GeneID" id="90074631"/>
<dbReference type="Proteomes" id="UP001360560">
    <property type="component" value="Unassembled WGS sequence"/>
</dbReference>
<evidence type="ECO:0000313" key="8">
    <source>
        <dbReference type="EMBL" id="GMM36656.1"/>
    </source>
</evidence>
<accession>A0AAV5QPL6</accession>
<dbReference type="InterPro" id="IPR045231">
    <property type="entry name" value="Yip1/4-like"/>
</dbReference>
<evidence type="ECO:0000256" key="5">
    <source>
        <dbReference type="ARBA" id="ARBA00023136"/>
    </source>
</evidence>
<keyword evidence="9" id="KW-1185">Reference proteome</keyword>
<gene>
    <name evidence="8" type="ORF">DASC09_039810</name>
</gene>
<comment type="similarity">
    <text evidence="2">Belongs to the YIP1 family.</text>
</comment>
<protein>
    <submittedName>
        <fullName evidence="8">Transporter</fullName>
    </submittedName>
</protein>
<proteinExistence type="inferred from homology"/>
<dbReference type="EMBL" id="BTFZ01000011">
    <property type="protein sequence ID" value="GMM36656.1"/>
    <property type="molecule type" value="Genomic_DNA"/>
</dbReference>
<feature type="transmembrane region" description="Helical" evidence="7">
    <location>
        <begin position="287"/>
        <end position="307"/>
    </location>
</feature>
<dbReference type="GO" id="GO:0006888">
    <property type="term" value="P:endoplasmic reticulum to Golgi vesicle-mediated transport"/>
    <property type="evidence" value="ECO:0007669"/>
    <property type="project" value="InterPro"/>
</dbReference>
<evidence type="ECO:0000256" key="1">
    <source>
        <dbReference type="ARBA" id="ARBA00004141"/>
    </source>
</evidence>
<dbReference type="PANTHER" id="PTHR21236:SF2">
    <property type="entry name" value="PROTEIN YIPF"/>
    <property type="match status" value="1"/>
</dbReference>
<feature type="transmembrane region" description="Helical" evidence="7">
    <location>
        <begin position="232"/>
        <end position="252"/>
    </location>
</feature>
<feature type="compositionally biased region" description="Low complexity" evidence="6">
    <location>
        <begin position="1"/>
        <end position="17"/>
    </location>
</feature>
<evidence type="ECO:0000256" key="2">
    <source>
        <dbReference type="ARBA" id="ARBA00010596"/>
    </source>
</evidence>
<keyword evidence="5 7" id="KW-0472">Membrane</keyword>
<feature type="transmembrane region" description="Helical" evidence="7">
    <location>
        <begin position="258"/>
        <end position="280"/>
    </location>
</feature>
<evidence type="ECO:0000256" key="4">
    <source>
        <dbReference type="ARBA" id="ARBA00022989"/>
    </source>
</evidence>
<dbReference type="RefSeq" id="XP_064853652.1">
    <property type="nucleotide sequence ID" value="XM_064997580.1"/>
</dbReference>
<keyword evidence="4 7" id="KW-1133">Transmembrane helix</keyword>
<keyword evidence="3 7" id="KW-0812">Transmembrane</keyword>
<dbReference type="AlphaFoldDB" id="A0AAV5QPL6"/>